<dbReference type="PANTHER" id="PTHR10366">
    <property type="entry name" value="NAD DEPENDENT EPIMERASE/DEHYDRATASE"/>
    <property type="match status" value="1"/>
</dbReference>
<reference evidence="3" key="1">
    <citation type="submission" date="2022-04" db="EMBL/GenBank/DDBJ databases">
        <title>A functionally conserved STORR gene fusion in Papaver species that diverged 16.8 million years ago.</title>
        <authorList>
            <person name="Catania T."/>
        </authorList>
    </citation>
    <scope>NUCLEOTIDE SEQUENCE</scope>
    <source>
        <strain evidence="3">S-188037</strain>
    </source>
</reference>
<dbReference type="Gene3D" id="3.40.50.720">
    <property type="entry name" value="NAD(P)-binding Rossmann-like Domain"/>
    <property type="match status" value="1"/>
</dbReference>
<sequence length="125" mass="13766">MYHNQLMQGDEKNGHSRKLKKAAENLQPFNVELLDYNSHRAAIAECNGVFDVASPVPADHVANPEVDINPAVMGTHNVVTTCSEAKVKRVVVLSFAVVVVMNPNWPKDELMVESCKKTADLSTHL</sequence>
<dbReference type="GO" id="GO:0006694">
    <property type="term" value="P:steroid biosynthetic process"/>
    <property type="evidence" value="ECO:0007669"/>
    <property type="project" value="InterPro"/>
</dbReference>
<proteinExistence type="predicted"/>
<keyword evidence="1" id="KW-0560">Oxidoreductase</keyword>
<dbReference type="EMBL" id="JAJJMB010012638">
    <property type="protein sequence ID" value="KAI3874788.1"/>
    <property type="molecule type" value="Genomic_DNA"/>
</dbReference>
<dbReference type="PANTHER" id="PTHR10366:SF831">
    <property type="entry name" value="NAD-DEPENDENT EPIMERASE_DEHYDRATASE DOMAIN-CONTAINING PROTEIN"/>
    <property type="match status" value="1"/>
</dbReference>
<evidence type="ECO:0000259" key="2">
    <source>
        <dbReference type="Pfam" id="PF01073"/>
    </source>
</evidence>
<dbReference type="Pfam" id="PF01073">
    <property type="entry name" value="3Beta_HSD"/>
    <property type="match status" value="1"/>
</dbReference>
<evidence type="ECO:0000313" key="4">
    <source>
        <dbReference type="Proteomes" id="UP001202328"/>
    </source>
</evidence>
<dbReference type="GO" id="GO:0016616">
    <property type="term" value="F:oxidoreductase activity, acting on the CH-OH group of donors, NAD or NADP as acceptor"/>
    <property type="evidence" value="ECO:0007669"/>
    <property type="project" value="InterPro"/>
</dbReference>
<evidence type="ECO:0000256" key="1">
    <source>
        <dbReference type="ARBA" id="ARBA00023002"/>
    </source>
</evidence>
<keyword evidence="4" id="KW-1185">Reference proteome</keyword>
<dbReference type="Proteomes" id="UP001202328">
    <property type="component" value="Unassembled WGS sequence"/>
</dbReference>
<accession>A0AAD4S875</accession>
<comment type="caution">
    <text evidence="3">The sequence shown here is derived from an EMBL/GenBank/DDBJ whole genome shotgun (WGS) entry which is preliminary data.</text>
</comment>
<name>A0AAD4S875_9MAGN</name>
<dbReference type="InterPro" id="IPR002225">
    <property type="entry name" value="3Beta_OHSteriod_DH/Estase"/>
</dbReference>
<organism evidence="3 4">
    <name type="scientific">Papaver atlanticum</name>
    <dbReference type="NCBI Taxonomy" id="357466"/>
    <lineage>
        <taxon>Eukaryota</taxon>
        <taxon>Viridiplantae</taxon>
        <taxon>Streptophyta</taxon>
        <taxon>Embryophyta</taxon>
        <taxon>Tracheophyta</taxon>
        <taxon>Spermatophyta</taxon>
        <taxon>Magnoliopsida</taxon>
        <taxon>Ranunculales</taxon>
        <taxon>Papaveraceae</taxon>
        <taxon>Papaveroideae</taxon>
        <taxon>Papaver</taxon>
    </lineage>
</organism>
<dbReference type="AlphaFoldDB" id="A0AAD4S875"/>
<dbReference type="InterPro" id="IPR050425">
    <property type="entry name" value="NAD(P)_dehydrat-like"/>
</dbReference>
<dbReference type="SUPFAM" id="SSF51735">
    <property type="entry name" value="NAD(P)-binding Rossmann-fold domains"/>
    <property type="match status" value="1"/>
</dbReference>
<evidence type="ECO:0000313" key="3">
    <source>
        <dbReference type="EMBL" id="KAI3874788.1"/>
    </source>
</evidence>
<protein>
    <recommendedName>
        <fullName evidence="2">3-beta hydroxysteroid dehydrogenase/isomerase domain-containing protein</fullName>
    </recommendedName>
</protein>
<dbReference type="InterPro" id="IPR036291">
    <property type="entry name" value="NAD(P)-bd_dom_sf"/>
</dbReference>
<feature type="domain" description="3-beta hydroxysteroid dehydrogenase/isomerase" evidence="2">
    <location>
        <begin position="23"/>
        <end position="102"/>
    </location>
</feature>
<gene>
    <name evidence="3" type="ORF">MKW98_019361</name>
</gene>